<dbReference type="PANTHER" id="PTHR38436:SF1">
    <property type="entry name" value="ESTER CYCLASE"/>
    <property type="match status" value="1"/>
</dbReference>
<dbReference type="Pfam" id="PF12680">
    <property type="entry name" value="SnoaL_2"/>
    <property type="match status" value="1"/>
</dbReference>
<dbReference type="InterPro" id="IPR032710">
    <property type="entry name" value="NTF2-like_dom_sf"/>
</dbReference>
<evidence type="ECO:0000259" key="1">
    <source>
        <dbReference type="Pfam" id="PF12680"/>
    </source>
</evidence>
<dbReference type="GO" id="GO:0030638">
    <property type="term" value="P:polyketide metabolic process"/>
    <property type="evidence" value="ECO:0007669"/>
    <property type="project" value="InterPro"/>
</dbReference>
<dbReference type="PANTHER" id="PTHR38436">
    <property type="entry name" value="POLYKETIDE CYCLASE SNOAL-LIKE DOMAIN"/>
    <property type="match status" value="1"/>
</dbReference>
<dbReference type="InterPro" id="IPR009959">
    <property type="entry name" value="Cyclase_SnoaL-like"/>
</dbReference>
<dbReference type="Proteomes" id="UP001310022">
    <property type="component" value="Unassembled WGS sequence"/>
</dbReference>
<gene>
    <name evidence="2" type="ORF">PEDI_43780</name>
</gene>
<dbReference type="SUPFAM" id="SSF54427">
    <property type="entry name" value="NTF2-like"/>
    <property type="match status" value="1"/>
</dbReference>
<protein>
    <recommendedName>
        <fullName evidence="1">SnoaL-like domain-containing protein</fullName>
    </recommendedName>
</protein>
<dbReference type="EMBL" id="BQKE01000003">
    <property type="protein sequence ID" value="GJM63826.1"/>
    <property type="molecule type" value="Genomic_DNA"/>
</dbReference>
<feature type="domain" description="SnoaL-like" evidence="1">
    <location>
        <begin position="65"/>
        <end position="149"/>
    </location>
</feature>
<evidence type="ECO:0000313" key="3">
    <source>
        <dbReference type="Proteomes" id="UP001310022"/>
    </source>
</evidence>
<organism evidence="2 3">
    <name type="scientific">Persicobacter diffluens</name>
    <dbReference type="NCBI Taxonomy" id="981"/>
    <lineage>
        <taxon>Bacteria</taxon>
        <taxon>Pseudomonadati</taxon>
        <taxon>Bacteroidota</taxon>
        <taxon>Cytophagia</taxon>
        <taxon>Cytophagales</taxon>
        <taxon>Persicobacteraceae</taxon>
        <taxon>Persicobacter</taxon>
    </lineage>
</organism>
<accession>A0AAN4W343</accession>
<evidence type="ECO:0000313" key="2">
    <source>
        <dbReference type="EMBL" id="GJM63826.1"/>
    </source>
</evidence>
<dbReference type="Gene3D" id="3.10.450.50">
    <property type="match status" value="1"/>
</dbReference>
<name>A0AAN4W343_9BACT</name>
<dbReference type="InterPro" id="IPR037401">
    <property type="entry name" value="SnoaL-like"/>
</dbReference>
<comment type="caution">
    <text evidence="2">The sequence shown here is derived from an EMBL/GenBank/DDBJ whole genome shotgun (WGS) entry which is preliminary data.</text>
</comment>
<keyword evidence="3" id="KW-1185">Reference proteome</keyword>
<proteinExistence type="predicted"/>
<dbReference type="AlphaFoldDB" id="A0AAN4W343"/>
<reference evidence="2 3" key="1">
    <citation type="submission" date="2021-12" db="EMBL/GenBank/DDBJ databases">
        <title>Genome sequencing of bacteria with rrn-lacking chromosome and rrn-plasmid.</title>
        <authorList>
            <person name="Anda M."/>
            <person name="Iwasaki W."/>
        </authorList>
    </citation>
    <scope>NUCLEOTIDE SEQUENCE [LARGE SCALE GENOMIC DNA]</scope>
    <source>
        <strain evidence="2 3">NBRC 15940</strain>
    </source>
</reference>
<sequence length="167" mass="19784">MRLKVFVLNFVFYSKPISKEGAGRKHIWWNTVLRYQTKILRMSLNTENKKNAIAFYKMAYLGEPRKAVERFVGAEYIQHNPDVQNGPEGFIAYFERMQKEYPDKSIEFVRSVAEGNMVALHTHQQWPDGEEYVTMDFFRFDEEGKICEHWDSIQKIPKESANPNTMY</sequence>